<dbReference type="STRING" id="693979.Bache_2003"/>
<keyword evidence="2" id="KW-0645">Protease</keyword>
<keyword evidence="5" id="KW-0378">Hydrolase</keyword>
<dbReference type="RefSeq" id="WP_013547570.1">
    <property type="nucleotide sequence ID" value="NC_014933.1"/>
</dbReference>
<protein>
    <recommendedName>
        <fullName evidence="13">Zinc-dependent metalloproteinase lipoprotein</fullName>
    </recommendedName>
</protein>
<reference key="1">
    <citation type="submission" date="2010-11" db="EMBL/GenBank/DDBJ databases">
        <title>The complete genome of Bacteroides helcogenes P 36-108.</title>
        <authorList>
            <consortium name="US DOE Joint Genome Institute (JGI-PGF)"/>
            <person name="Lucas S."/>
            <person name="Copeland A."/>
            <person name="Lapidus A."/>
            <person name="Bruce D."/>
            <person name="Goodwin L."/>
            <person name="Pitluck S."/>
            <person name="Kyrpides N."/>
            <person name="Mavromatis K."/>
            <person name="Ivanova N."/>
            <person name="Zeytun A."/>
            <person name="Brettin T."/>
            <person name="Detter J.C."/>
            <person name="Tapia R."/>
            <person name="Han C."/>
            <person name="Land M."/>
            <person name="Hauser L."/>
            <person name="Markowitz V."/>
            <person name="Cheng J.-F."/>
            <person name="Hugenholtz P."/>
            <person name="Woyke T."/>
            <person name="Wu D."/>
            <person name="Gronow S."/>
            <person name="Wellnitz S."/>
            <person name="Brambilla E."/>
            <person name="Klenk H.-P."/>
            <person name="Eisen J.A."/>
        </authorList>
    </citation>
    <scope>NUCLEOTIDE SEQUENCE</scope>
    <source>
        <strain>P 36-108</strain>
    </source>
</reference>
<keyword evidence="4" id="KW-0732">Signal</keyword>
<dbReference type="SUPFAM" id="SSF55486">
    <property type="entry name" value="Metalloproteases ('zincins'), catalytic domain"/>
    <property type="match status" value="1"/>
</dbReference>
<dbReference type="GO" id="GO:0008237">
    <property type="term" value="F:metallopeptidase activity"/>
    <property type="evidence" value="ECO:0007669"/>
    <property type="project" value="UniProtKB-KW"/>
</dbReference>
<dbReference type="EMBL" id="CP002352">
    <property type="protein sequence ID" value="ADV43977.1"/>
    <property type="molecule type" value="Genomic_DNA"/>
</dbReference>
<evidence type="ECO:0008006" key="13">
    <source>
        <dbReference type="Google" id="ProtNLM"/>
    </source>
</evidence>
<keyword evidence="6" id="KW-0862">Zinc</keyword>
<evidence type="ECO:0000256" key="1">
    <source>
        <dbReference type="ARBA" id="ARBA00008721"/>
    </source>
</evidence>
<dbReference type="PANTHER" id="PTHR47466:SF1">
    <property type="entry name" value="METALLOPROTEASE MEP1 (AFU_ORTHOLOGUE AFUA_1G07730)-RELATED"/>
    <property type="match status" value="1"/>
</dbReference>
<evidence type="ECO:0000256" key="4">
    <source>
        <dbReference type="ARBA" id="ARBA00022729"/>
    </source>
</evidence>
<organism evidence="11 12">
    <name type="scientific">Bacteroides helcogenes (strain ATCC 35417 / DSM 20613 / JCM 6297 / CCUG 15421 / P 36-108)</name>
    <dbReference type="NCBI Taxonomy" id="693979"/>
    <lineage>
        <taxon>Bacteria</taxon>
        <taxon>Pseudomonadati</taxon>
        <taxon>Bacteroidota</taxon>
        <taxon>Bacteroidia</taxon>
        <taxon>Bacteroidales</taxon>
        <taxon>Bacteroidaceae</taxon>
        <taxon>Bacteroides</taxon>
    </lineage>
</organism>
<evidence type="ECO:0000256" key="7">
    <source>
        <dbReference type="ARBA" id="ARBA00023049"/>
    </source>
</evidence>
<evidence type="ECO:0000256" key="5">
    <source>
        <dbReference type="ARBA" id="ARBA00022801"/>
    </source>
</evidence>
<dbReference type="KEGG" id="bhl:Bache_2003"/>
<sequence length="440" mass="49893">MNLKILFLVVMTSIILHGCKDDNEIDYLELSQSSFSNVSNEGETLRINVTSDMEWQVSQNVHWCTVTPSTGSGNQTLVIQIGVNTDNKERNATITVTPTTSSGTSKKIEITQAAGNIAIEQYHYEVPVIFHVFYKDKSDPLQYVSQSRLTHILDVVNNLYQNSKMQSVDMNLTFTLATTDPNGKTMLQPGVEYISWPENYPIDCETFMNDETGKHVKYLWEPNSYINIMVYNFTEDPTSDITILGISYLPYTQKGGNSLAGLQEISQAYLELKNLKYPHCVSINSLFINEESTETTYSNADITTTLAHELGHYLGLYHAFSENEHSTYDGCIDSDYCEDTPTYNKVKYDADYMYIAMNEPENFTFSYLAMRTNCLTDETFVSHNIMDYAISWGDQFTPDQCKRIRHVLNYSPLIPGPKKETAATRTAPEGLVDLPIRTIK</sequence>
<evidence type="ECO:0000259" key="9">
    <source>
        <dbReference type="Pfam" id="PF05572"/>
    </source>
</evidence>
<keyword evidence="8" id="KW-1015">Disulfide bond</keyword>
<dbReference type="GO" id="GO:0046872">
    <property type="term" value="F:metal ion binding"/>
    <property type="evidence" value="ECO:0007669"/>
    <property type="project" value="UniProtKB-KW"/>
</dbReference>
<evidence type="ECO:0000256" key="8">
    <source>
        <dbReference type="ARBA" id="ARBA00023157"/>
    </source>
</evidence>
<dbReference type="NCBIfam" id="TIGR03952">
    <property type="entry name" value="metzin_BF0631"/>
    <property type="match status" value="1"/>
</dbReference>
<keyword evidence="12" id="KW-1185">Reference proteome</keyword>
<dbReference type="GO" id="GO:0006508">
    <property type="term" value="P:proteolysis"/>
    <property type="evidence" value="ECO:0007669"/>
    <property type="project" value="UniProtKB-KW"/>
</dbReference>
<keyword evidence="3" id="KW-0479">Metal-binding</keyword>
<dbReference type="PATRIC" id="fig|693979.3.peg.2111"/>
<feature type="domain" description="Peptidase M43 pregnancy-associated plasma-A" evidence="9">
    <location>
        <begin position="298"/>
        <end position="408"/>
    </location>
</feature>
<dbReference type="eggNOG" id="COG3291">
    <property type="taxonomic scope" value="Bacteria"/>
</dbReference>
<evidence type="ECO:0000256" key="6">
    <source>
        <dbReference type="ARBA" id="ARBA00022833"/>
    </source>
</evidence>
<evidence type="ECO:0000256" key="3">
    <source>
        <dbReference type="ARBA" id="ARBA00022723"/>
    </source>
</evidence>
<dbReference type="Proteomes" id="UP000008630">
    <property type="component" value="Chromosome"/>
</dbReference>
<evidence type="ECO:0000313" key="11">
    <source>
        <dbReference type="EMBL" id="ADV43977.1"/>
    </source>
</evidence>
<proteinExistence type="inferred from homology"/>
<dbReference type="Pfam" id="PF19190">
    <property type="entry name" value="BACON_2"/>
    <property type="match status" value="1"/>
</dbReference>
<dbReference type="Pfam" id="PF05572">
    <property type="entry name" value="Peptidase_M43"/>
    <property type="match status" value="1"/>
</dbReference>
<gene>
    <name evidence="11" type="ordered locus">Bache_2003</name>
</gene>
<keyword evidence="7" id="KW-0482">Metalloprotease</keyword>
<accession>E6SQP4</accession>
<dbReference type="InterPro" id="IPR024361">
    <property type="entry name" value="BACON"/>
</dbReference>
<feature type="domain" description="BACON" evidence="10">
    <location>
        <begin position="30"/>
        <end position="104"/>
    </location>
</feature>
<dbReference type="PANTHER" id="PTHR47466">
    <property type="match status" value="1"/>
</dbReference>
<dbReference type="AlphaFoldDB" id="E6SQP4"/>
<name>E6SQP4_BACT6</name>
<evidence type="ECO:0000256" key="2">
    <source>
        <dbReference type="ARBA" id="ARBA00022670"/>
    </source>
</evidence>
<dbReference type="OrthoDB" id="6278496at2"/>
<dbReference type="HOGENOM" id="CLU_050644_0_0_10"/>
<dbReference type="CDD" id="cd14948">
    <property type="entry name" value="BACON"/>
    <property type="match status" value="1"/>
</dbReference>
<dbReference type="InterPro" id="IPR023852">
    <property type="entry name" value="Metalloproteinase_lipop_BF0631"/>
</dbReference>
<dbReference type="InterPro" id="IPR013783">
    <property type="entry name" value="Ig-like_fold"/>
</dbReference>
<dbReference type="InterPro" id="IPR008754">
    <property type="entry name" value="Peptidase_M43"/>
</dbReference>
<dbReference type="Gene3D" id="2.60.40.10">
    <property type="entry name" value="Immunoglobulins"/>
    <property type="match status" value="1"/>
</dbReference>
<evidence type="ECO:0000259" key="10">
    <source>
        <dbReference type="Pfam" id="PF19190"/>
    </source>
</evidence>
<comment type="similarity">
    <text evidence="1">Belongs to the peptidase M43B family.</text>
</comment>
<dbReference type="InterPro" id="IPR024079">
    <property type="entry name" value="MetalloPept_cat_dom_sf"/>
</dbReference>
<reference evidence="11 12" key="2">
    <citation type="journal article" date="2011" name="Stand. Genomic Sci.">
        <title>Complete genome sequence of Bacteroides helcogenes type strain (P 36-108).</title>
        <authorList>
            <person name="Pati A."/>
            <person name="Gronow S."/>
            <person name="Zeytun A."/>
            <person name="Lapidus A."/>
            <person name="Nolan M."/>
            <person name="Hammon N."/>
            <person name="Deshpande S."/>
            <person name="Cheng J.F."/>
            <person name="Tapia R."/>
            <person name="Han C."/>
            <person name="Goodwin L."/>
            <person name="Pitluck S."/>
            <person name="Liolios K."/>
            <person name="Pagani I."/>
            <person name="Ivanova N."/>
            <person name="Mavromatis K."/>
            <person name="Chen A."/>
            <person name="Palaniappan K."/>
            <person name="Land M."/>
            <person name="Hauser L."/>
            <person name="Chang Y.J."/>
            <person name="Jeffries C.D."/>
            <person name="Detter J.C."/>
            <person name="Brambilla E."/>
            <person name="Rohde M."/>
            <person name="Goker M."/>
            <person name="Woyke T."/>
            <person name="Bristow J."/>
            <person name="Eisen J.A."/>
            <person name="Markowitz V."/>
            <person name="Hugenholtz P."/>
            <person name="Kyrpides N.C."/>
            <person name="Klenk H.P."/>
            <person name="Lucas S."/>
        </authorList>
    </citation>
    <scope>NUCLEOTIDE SEQUENCE [LARGE SCALE GENOMIC DNA]</scope>
    <source>
        <strain evidence="12">ATCC 35417 / DSM 20613 / JCM 6297 / CCUG 15421 / P 36-108</strain>
    </source>
</reference>
<dbReference type="Gene3D" id="3.40.390.10">
    <property type="entry name" value="Collagenase (Catalytic Domain)"/>
    <property type="match status" value="1"/>
</dbReference>
<evidence type="ECO:0000313" key="12">
    <source>
        <dbReference type="Proteomes" id="UP000008630"/>
    </source>
</evidence>